<evidence type="ECO:0000313" key="4">
    <source>
        <dbReference type="EMBL" id="QEL18346.1"/>
    </source>
</evidence>
<dbReference type="SUPFAM" id="SSF55144">
    <property type="entry name" value="LigT-like"/>
    <property type="match status" value="1"/>
</dbReference>
<keyword evidence="1 2" id="KW-0378">Hydrolase</keyword>
<dbReference type="KEGG" id="lrs:PX52LOC_05367"/>
<feature type="short sequence motif" description="HXTX 2" evidence="2">
    <location>
        <begin position="131"/>
        <end position="134"/>
    </location>
</feature>
<comment type="catalytic activity">
    <reaction evidence="2">
        <text>a 3'-end 2',3'-cyclophospho-ribonucleotide-RNA + H2O = a 3'-end 2'-phospho-ribonucleotide-RNA + H(+)</text>
        <dbReference type="Rhea" id="RHEA:11828"/>
        <dbReference type="Rhea" id="RHEA-COMP:10464"/>
        <dbReference type="Rhea" id="RHEA-COMP:17353"/>
        <dbReference type="ChEBI" id="CHEBI:15377"/>
        <dbReference type="ChEBI" id="CHEBI:15378"/>
        <dbReference type="ChEBI" id="CHEBI:83064"/>
        <dbReference type="ChEBI" id="CHEBI:173113"/>
        <dbReference type="EC" id="3.1.4.58"/>
    </reaction>
</comment>
<dbReference type="EC" id="3.1.4.58" evidence="2"/>
<comment type="similarity">
    <text evidence="2">Belongs to the 2H phosphoesterase superfamily. ThpR family.</text>
</comment>
<gene>
    <name evidence="4" type="ORF">PX52LOC_05367</name>
</gene>
<feature type="short sequence motif" description="HXTX 1" evidence="2">
    <location>
        <begin position="43"/>
        <end position="46"/>
    </location>
</feature>
<dbReference type="AlphaFoldDB" id="A0A5C1AK00"/>
<accession>A0A5C1AK00</accession>
<sequence length="191" mass="20780">MARLKLFTGIDVGGVIRGKAATLQQRLSDSGANVNWAAAENFHITLNFLGDVDDRDLHGICRAVADVAKTEPPFRLGISGVGAFPTPRRPKIVWAAITDGLDVLQRIHAAAEPKLTALGVYRREERGYTPHLTLGRVKDETDGNLIAAELPKYAEWNGGDTYVQEILVYSSDLRRDGPVYSVIGRAALSGR</sequence>
<name>A0A5C1AK00_9BACT</name>
<feature type="active site" description="Proton donor" evidence="2">
    <location>
        <position position="43"/>
    </location>
</feature>
<dbReference type="RefSeq" id="WP_149112864.1">
    <property type="nucleotide sequence ID" value="NZ_CP042425.1"/>
</dbReference>
<dbReference type="PANTHER" id="PTHR35561:SF1">
    <property type="entry name" value="RNA 2',3'-CYCLIC PHOSPHODIESTERASE"/>
    <property type="match status" value="1"/>
</dbReference>
<dbReference type="NCBIfam" id="TIGR02258">
    <property type="entry name" value="2_5_ligase"/>
    <property type="match status" value="1"/>
</dbReference>
<feature type="active site" description="Proton acceptor" evidence="2">
    <location>
        <position position="131"/>
    </location>
</feature>
<evidence type="ECO:0000256" key="1">
    <source>
        <dbReference type="ARBA" id="ARBA00022801"/>
    </source>
</evidence>
<dbReference type="InterPro" id="IPR014051">
    <property type="entry name" value="Phosphoesterase_HXTX"/>
</dbReference>
<dbReference type="OrthoDB" id="9789350at2"/>
<reference evidence="5" key="1">
    <citation type="submission" date="2019-08" db="EMBL/GenBank/DDBJ databases">
        <title>Limnoglobus roseus gen. nov., sp. nov., a novel freshwater planctomycete with a giant genome from the family Gemmataceae.</title>
        <authorList>
            <person name="Kulichevskaya I.S."/>
            <person name="Naumoff D.G."/>
            <person name="Miroshnikov K."/>
            <person name="Ivanova A."/>
            <person name="Philippov D.A."/>
            <person name="Hakobyan A."/>
            <person name="Rijpstra I.C."/>
            <person name="Sinninghe Damste J.S."/>
            <person name="Liesack W."/>
            <person name="Dedysh S.N."/>
        </authorList>
    </citation>
    <scope>NUCLEOTIDE SEQUENCE [LARGE SCALE GENOMIC DNA]</scope>
    <source>
        <strain evidence="5">PX52</strain>
    </source>
</reference>
<protein>
    <recommendedName>
        <fullName evidence="2">RNA 2',3'-cyclic phosphodiesterase</fullName>
        <shortName evidence="2">RNA 2',3'-CPDase</shortName>
        <ecNumber evidence="2">3.1.4.58</ecNumber>
    </recommendedName>
</protein>
<dbReference type="HAMAP" id="MF_01940">
    <property type="entry name" value="RNA_CPDase"/>
    <property type="match status" value="1"/>
</dbReference>
<dbReference type="InterPro" id="IPR004175">
    <property type="entry name" value="RNA_CPDase"/>
</dbReference>
<evidence type="ECO:0000256" key="2">
    <source>
        <dbReference type="HAMAP-Rule" id="MF_01940"/>
    </source>
</evidence>
<dbReference type="Proteomes" id="UP000324974">
    <property type="component" value="Chromosome"/>
</dbReference>
<dbReference type="Gene3D" id="3.90.1140.10">
    <property type="entry name" value="Cyclic phosphodiesterase"/>
    <property type="match status" value="1"/>
</dbReference>
<dbReference type="EMBL" id="CP042425">
    <property type="protein sequence ID" value="QEL18346.1"/>
    <property type="molecule type" value="Genomic_DNA"/>
</dbReference>
<keyword evidence="5" id="KW-1185">Reference proteome</keyword>
<comment type="function">
    <text evidence="2">Hydrolyzes RNA 2',3'-cyclic phosphodiester to an RNA 2'-phosphomonoester.</text>
</comment>
<dbReference type="Pfam" id="PF02834">
    <property type="entry name" value="LigT_PEase"/>
    <property type="match status" value="1"/>
</dbReference>
<dbReference type="InterPro" id="IPR009097">
    <property type="entry name" value="Cyclic_Pdiesterase"/>
</dbReference>
<dbReference type="GO" id="GO:0008664">
    <property type="term" value="F:RNA 2',3'-cyclic 3'-phosphodiesterase activity"/>
    <property type="evidence" value="ECO:0007669"/>
    <property type="project" value="UniProtKB-EC"/>
</dbReference>
<evidence type="ECO:0000313" key="5">
    <source>
        <dbReference type="Proteomes" id="UP000324974"/>
    </source>
</evidence>
<proteinExistence type="inferred from homology"/>
<evidence type="ECO:0000259" key="3">
    <source>
        <dbReference type="Pfam" id="PF02834"/>
    </source>
</evidence>
<organism evidence="4 5">
    <name type="scientific">Limnoglobus roseus</name>
    <dbReference type="NCBI Taxonomy" id="2598579"/>
    <lineage>
        <taxon>Bacteria</taxon>
        <taxon>Pseudomonadati</taxon>
        <taxon>Planctomycetota</taxon>
        <taxon>Planctomycetia</taxon>
        <taxon>Gemmatales</taxon>
        <taxon>Gemmataceae</taxon>
        <taxon>Limnoglobus</taxon>
    </lineage>
</organism>
<dbReference type="PANTHER" id="PTHR35561">
    <property type="entry name" value="RNA 2',3'-CYCLIC PHOSPHODIESTERASE"/>
    <property type="match status" value="1"/>
</dbReference>
<dbReference type="GO" id="GO:0004113">
    <property type="term" value="F:2',3'-cyclic-nucleotide 3'-phosphodiesterase activity"/>
    <property type="evidence" value="ECO:0007669"/>
    <property type="project" value="InterPro"/>
</dbReference>
<feature type="domain" description="Phosphoesterase HXTX" evidence="3">
    <location>
        <begin position="17"/>
        <end position="94"/>
    </location>
</feature>